<dbReference type="RefSeq" id="WP_368374204.1">
    <property type="nucleotide sequence ID" value="NZ_JBFRYB010000001.1"/>
</dbReference>
<proteinExistence type="predicted"/>
<accession>A0ABV3TSX7</accession>
<dbReference type="Pfam" id="PF04339">
    <property type="entry name" value="FemAB_like"/>
    <property type="match status" value="1"/>
</dbReference>
<sequence>MFDLELEFVASIADVGAEVWSSAAGCDYPFTRYEFLHALEASGAVSEDRGWQPHHLVIRRSEQLVGVMPFYIKTHSYGEYVFDWSWADAYQRHGRSYYPKLLSAIPFTPATGPRLCLVDESERSSIMAILAKALPAHAKELGASSVHILFSRAEVANTWSQEGLMQRIGPQYHWYDRNYRDFDGFLAAFSSRKRKGLRKERRVVLEQGLSLQVLPGAEVSAEQWRFFFHCYQLTYAKRSGHGGYLPETFFTELAATMPEQLVMVLASHGDEPVAVALNFRDQHTLYGRYWGCVREYEFLHFEACYYQGIEYCLQEGLRHFDPGAQGEHKIQRGFTPILTYSNHWLVDADFSAAVQRFLDEEHLHIGDYLRQASEMLPFKQADGT</sequence>
<evidence type="ECO:0000313" key="2">
    <source>
        <dbReference type="Proteomes" id="UP001557484"/>
    </source>
</evidence>
<organism evidence="1 2">
    <name type="scientific">Zhongshania arctica</name>
    <dbReference type="NCBI Taxonomy" id="3238302"/>
    <lineage>
        <taxon>Bacteria</taxon>
        <taxon>Pseudomonadati</taxon>
        <taxon>Pseudomonadota</taxon>
        <taxon>Gammaproteobacteria</taxon>
        <taxon>Cellvibrionales</taxon>
        <taxon>Spongiibacteraceae</taxon>
        <taxon>Zhongshania</taxon>
    </lineage>
</organism>
<reference evidence="1 2" key="1">
    <citation type="journal article" date="2011" name="Int. J. Syst. Evol. Microbiol.">
        <title>Zhongshania antarctica gen. nov., sp. nov. and Zhongshania guokunii sp. nov., gammaproteobacteria respectively isolated from coastal attached (fast) ice and surface seawater of the Antarctic.</title>
        <authorList>
            <person name="Li H.J."/>
            <person name="Zhang X.Y."/>
            <person name="Chen C.X."/>
            <person name="Zhang Y.J."/>
            <person name="Gao Z.M."/>
            <person name="Yu Y."/>
            <person name="Chen X.L."/>
            <person name="Chen B."/>
            <person name="Zhang Y.Z."/>
        </authorList>
    </citation>
    <scope>NUCLEOTIDE SEQUENCE [LARGE SCALE GENOMIC DNA]</scope>
    <source>
        <strain evidence="1 2">R06B22</strain>
    </source>
</reference>
<comment type="caution">
    <text evidence="1">The sequence shown here is derived from an EMBL/GenBank/DDBJ whole genome shotgun (WGS) entry which is preliminary data.</text>
</comment>
<dbReference type="Gene3D" id="3.40.630.30">
    <property type="match status" value="1"/>
</dbReference>
<dbReference type="PANTHER" id="PTHR47017:SF1">
    <property type="entry name" value="ACYL-COA"/>
    <property type="match status" value="1"/>
</dbReference>
<gene>
    <name evidence="1" type="ORF">AB4875_01195</name>
</gene>
<evidence type="ECO:0000313" key="1">
    <source>
        <dbReference type="EMBL" id="MEX1664078.1"/>
    </source>
</evidence>
<dbReference type="EMBL" id="JBFRYB010000001">
    <property type="protein sequence ID" value="MEX1664078.1"/>
    <property type="molecule type" value="Genomic_DNA"/>
</dbReference>
<protein>
    <submittedName>
        <fullName evidence="1">GNAT family N-acetyltransferase</fullName>
    </submittedName>
</protein>
<dbReference type="InterPro" id="IPR007434">
    <property type="entry name" value="FemAB-like"/>
</dbReference>
<dbReference type="Proteomes" id="UP001557484">
    <property type="component" value="Unassembled WGS sequence"/>
</dbReference>
<dbReference type="PANTHER" id="PTHR47017">
    <property type="entry name" value="ACYL-COA"/>
    <property type="match status" value="1"/>
</dbReference>
<keyword evidence="2" id="KW-1185">Reference proteome</keyword>
<dbReference type="InterPro" id="IPR016181">
    <property type="entry name" value="Acyl_CoA_acyltransferase"/>
</dbReference>
<name>A0ABV3TSX7_9GAMM</name>
<dbReference type="SUPFAM" id="SSF55729">
    <property type="entry name" value="Acyl-CoA N-acyltransferases (Nat)"/>
    <property type="match status" value="1"/>
</dbReference>